<feature type="domain" description="Shq1 C-terminal" evidence="3">
    <location>
        <begin position="452"/>
        <end position="495"/>
    </location>
</feature>
<dbReference type="Gene3D" id="2.60.40.790">
    <property type="match status" value="1"/>
</dbReference>
<dbReference type="Pfam" id="PF04925">
    <property type="entry name" value="SHQ1"/>
    <property type="match status" value="2"/>
</dbReference>
<dbReference type="InterPro" id="IPR048696">
    <property type="entry name" value="SHQ1-like_CS"/>
</dbReference>
<dbReference type="GO" id="GO:0051082">
    <property type="term" value="F:unfolded protein binding"/>
    <property type="evidence" value="ECO:0007669"/>
    <property type="project" value="TreeGrafter"/>
</dbReference>
<feature type="region of interest" description="Disordered" evidence="2">
    <location>
        <begin position="632"/>
        <end position="663"/>
    </location>
</feature>
<feature type="region of interest" description="Disordered" evidence="2">
    <location>
        <begin position="155"/>
        <end position="182"/>
    </location>
</feature>
<evidence type="ECO:0008006" key="7">
    <source>
        <dbReference type="Google" id="ProtNLM"/>
    </source>
</evidence>
<dbReference type="InterPro" id="IPR008978">
    <property type="entry name" value="HSP20-like_chaperone"/>
</dbReference>
<dbReference type="PANTHER" id="PTHR12967">
    <property type="entry name" value="PROTEIN SHQ1 HOMOLOG"/>
    <property type="match status" value="1"/>
</dbReference>
<feature type="region of interest" description="Disordered" evidence="2">
    <location>
        <begin position="198"/>
        <end position="254"/>
    </location>
</feature>
<proteinExistence type="inferred from homology"/>
<keyword evidence="6" id="KW-1185">Reference proteome</keyword>
<comment type="caution">
    <text evidence="5">The sequence shown here is derived from an EMBL/GenBank/DDBJ whole genome shotgun (WGS) entry which is preliminary data.</text>
</comment>
<feature type="region of interest" description="Disordered" evidence="2">
    <location>
        <begin position="544"/>
        <end position="581"/>
    </location>
</feature>
<name>A0AAN6H1A3_9BASI</name>
<gene>
    <name evidence="5" type="ORF">OC846_000161</name>
</gene>
<comment type="similarity">
    <text evidence="1">Belongs to the SHQ1 family.</text>
</comment>
<evidence type="ECO:0000259" key="3">
    <source>
        <dbReference type="Pfam" id="PF04925"/>
    </source>
</evidence>
<evidence type="ECO:0000313" key="6">
    <source>
        <dbReference type="Proteomes" id="UP001176517"/>
    </source>
</evidence>
<dbReference type="GO" id="GO:0005737">
    <property type="term" value="C:cytoplasm"/>
    <property type="evidence" value="ECO:0007669"/>
    <property type="project" value="TreeGrafter"/>
</dbReference>
<evidence type="ECO:0000256" key="2">
    <source>
        <dbReference type="SAM" id="MobiDB-lite"/>
    </source>
</evidence>
<feature type="compositionally biased region" description="Polar residues" evidence="2">
    <location>
        <begin position="219"/>
        <end position="237"/>
    </location>
</feature>
<dbReference type="Pfam" id="PF21413">
    <property type="entry name" value="SHQ1-like_CS"/>
    <property type="match status" value="1"/>
</dbReference>
<evidence type="ECO:0000256" key="1">
    <source>
        <dbReference type="ARBA" id="ARBA00005607"/>
    </source>
</evidence>
<organism evidence="5 6">
    <name type="scientific">Tilletia horrida</name>
    <dbReference type="NCBI Taxonomy" id="155126"/>
    <lineage>
        <taxon>Eukaryota</taxon>
        <taxon>Fungi</taxon>
        <taxon>Dikarya</taxon>
        <taxon>Basidiomycota</taxon>
        <taxon>Ustilaginomycotina</taxon>
        <taxon>Exobasidiomycetes</taxon>
        <taxon>Tilletiales</taxon>
        <taxon>Tilletiaceae</taxon>
        <taxon>Tilletia</taxon>
    </lineage>
</organism>
<dbReference type="GO" id="GO:0005654">
    <property type="term" value="C:nucleoplasm"/>
    <property type="evidence" value="ECO:0007669"/>
    <property type="project" value="TreeGrafter"/>
</dbReference>
<feature type="domain" description="SHQ1-like CS" evidence="4">
    <location>
        <begin position="12"/>
        <end position="103"/>
    </location>
</feature>
<sequence length="855" mass="88312">MATSPGPGTTVPSYNLSQDDHTIQIRIHCPLAPPNSQPTVVSDGQVFGFTCPKMGRDPYFLPLFLPMPVHSPVLHRDPATSALIVTLRKTQPGVHIHDLSLLQPSIHPDIPFGSDFLDGSGAGTPISPFETHDPQQGYVQASDVAHLVSGEQAAAFDTQSSSARSLGAPATSAEHATEDSDVRQAADELIALGIKNENERRRAEGQPPLIIAGEDSSAADRTTSNIHSTTDYHSSLSHVKHSSEASTTSSSSHNTALAEMDMLPSTSGAHSVGRDALSSASSAVAATPSPGKLYSYGFRGACTGAFLPNPADPLGTSSPSISSSTLSSALEGGSNIASAAGTASPSYVRSRVHELQQDVRKMAWSKRRKIAKLREEEKWDEGRYLDGYVDEFGEIGEILAWEPAKPLEPSAAALALASASTASQQSALDTDEPVPVSPTIATAPSALPAPQNKTSREAHLAALQFLFAYAYDWRTTQGEHNVESDWTFSVLCRSLVAQCAIEPASPPAPTASHALPPRATSPSGSIASGVFSMGMSLGLGGPGASSSSVADLAGGGPRAVSPVSNLSANGGGNGAGGPAAHQNLDGAITAAAHMGAGTPTLRSTSPDSNPTLAGVAGSPHGAIPMTIAGSVASMGGPQTFRRPGSSDAIGSPPPSAVGVLSSPAMSSSLSGSLAAPRRASGLSASGMGSVDYNGHVGSGTGGVAGSAAGSRGKIPAMRDEPELDTPLTILRASYRRALTLPLHRSWALCDKVRDDVLSIFRAGLSEVLKALRVVEERLVEAEDVVMHRYAEVWVTPVREWLENHGSDHSLALLAAEIVALSSELTRDFVGGEVWDLELLEAAAADALEEGQGGYS</sequence>
<dbReference type="InterPro" id="IPR007009">
    <property type="entry name" value="Shq1_C"/>
</dbReference>
<dbReference type="GO" id="GO:0000493">
    <property type="term" value="P:box H/ACA snoRNP assembly"/>
    <property type="evidence" value="ECO:0007669"/>
    <property type="project" value="InterPro"/>
</dbReference>
<dbReference type="PANTHER" id="PTHR12967:SF0">
    <property type="entry name" value="PROTEIN SHQ1 HOMOLOG"/>
    <property type="match status" value="1"/>
</dbReference>
<evidence type="ECO:0000259" key="4">
    <source>
        <dbReference type="Pfam" id="PF21413"/>
    </source>
</evidence>
<protein>
    <recommendedName>
        <fullName evidence="7">Shq1 protein domain-containing protein</fullName>
    </recommendedName>
</protein>
<reference evidence="5" key="1">
    <citation type="journal article" date="2023" name="PhytoFront">
        <title>Draft Genome Resources of Seven Strains of Tilletia horrida, Causal Agent of Kernel Smut of Rice.</title>
        <authorList>
            <person name="Khanal S."/>
            <person name="Antony Babu S."/>
            <person name="Zhou X.G."/>
        </authorList>
    </citation>
    <scope>NUCLEOTIDE SEQUENCE</scope>
    <source>
        <strain evidence="5">TX6</strain>
    </source>
</reference>
<dbReference type="EMBL" id="JAPDMZ010000002">
    <property type="protein sequence ID" value="KAK0557867.1"/>
    <property type="molecule type" value="Genomic_DNA"/>
</dbReference>
<dbReference type="InterPro" id="IPR039742">
    <property type="entry name" value="Shq1"/>
</dbReference>
<feature type="domain" description="Shq1 C-terminal" evidence="3">
    <location>
        <begin position="728"/>
        <end position="820"/>
    </location>
</feature>
<dbReference type="AlphaFoldDB" id="A0AAN6H1A3"/>
<evidence type="ECO:0000313" key="5">
    <source>
        <dbReference type="EMBL" id="KAK0557867.1"/>
    </source>
</evidence>
<dbReference type="Proteomes" id="UP001176517">
    <property type="component" value="Unassembled WGS sequence"/>
</dbReference>
<accession>A0AAN6H1A3</accession>